<evidence type="ECO:0000256" key="1">
    <source>
        <dbReference type="ARBA" id="ARBA00023115"/>
    </source>
</evidence>
<dbReference type="Proteomes" id="UP001338125">
    <property type="component" value="Unassembled WGS sequence"/>
</dbReference>
<dbReference type="PANTHER" id="PTHR43317">
    <property type="entry name" value="THERMOSPERMINE SYNTHASE ACAULIS5"/>
    <property type="match status" value="1"/>
</dbReference>
<protein>
    <recommendedName>
        <fullName evidence="6">Spermine/spermidine synthase</fullName>
    </recommendedName>
</protein>
<evidence type="ECO:0000313" key="4">
    <source>
        <dbReference type="EMBL" id="KAK5987828.1"/>
    </source>
</evidence>
<dbReference type="PANTHER" id="PTHR43317:SF1">
    <property type="entry name" value="THERMOSPERMINE SYNTHASE ACAULIS5"/>
    <property type="match status" value="1"/>
</dbReference>
<keyword evidence="5" id="KW-1185">Reference proteome</keyword>
<dbReference type="NCBIfam" id="NF037959">
    <property type="entry name" value="MFS_SpdSyn"/>
    <property type="match status" value="1"/>
</dbReference>
<sequence>MPQSKAQGSKKKGSLGEESTPERFEKELKDLASKARSDTGARRVLGQLVIHTKSTILLALLGIYSNVSQLALSPVYGSIPSTTYHSQALMIGCFIGWAGNLAFRQLLPIKPAKLLPLIAIYVPTIQFYLFGLSQTLRAQWGPAATEAATLVPLAIFTASSVADYLEGADFSLLPKFVAEAAPGLWSWWMLTTVERVSAKHLALHIGESFAYTRMGLELVLAAAYTVFAPSVYLVLTLPALIHTAMINTHVFTPAGTSALNGTMIDNQWMLLDRPFWGDWFDFRGENVTEPVYSVFVMLEAVRLVEREEPLVDSDANALVIGLGIGNLPSALVAHGIDTTVVEIDPAVYDFALQYFQLKENNPAVIEDAVAYTAQLVEEAEKTYDYIVHDVFTGGAEPVDLFTLEFFQNLHALLKPDGVVVINYAGDLVLPTPKIILETIQTVFPSCRIYRENPQDPEIFAKTGSDFTNMVIFCIKTETPLTFREPVEADFLNSRARYAYIRPQFEVQSQDFIADQSYGLLRRNETSKVMKWHKQSAAGHWTIMRTVLPASFWENW</sequence>
<keyword evidence="3" id="KW-0812">Transmembrane</keyword>
<feature type="transmembrane region" description="Helical" evidence="3">
    <location>
        <begin position="218"/>
        <end position="241"/>
    </location>
</feature>
<feature type="transmembrane region" description="Helical" evidence="3">
    <location>
        <begin position="44"/>
        <end position="64"/>
    </location>
</feature>
<name>A0ABR0S6P1_9HYPO</name>
<reference evidence="4 5" key="1">
    <citation type="submission" date="2024-01" db="EMBL/GenBank/DDBJ databases">
        <title>Complete genome of Cladobotryum mycophilum ATHUM6906.</title>
        <authorList>
            <person name="Christinaki A.C."/>
            <person name="Myridakis A.I."/>
            <person name="Kouvelis V.N."/>
        </authorList>
    </citation>
    <scope>NUCLEOTIDE SEQUENCE [LARGE SCALE GENOMIC DNA]</scope>
    <source>
        <strain evidence="4 5">ATHUM6906</strain>
    </source>
</reference>
<organism evidence="4 5">
    <name type="scientific">Cladobotryum mycophilum</name>
    <dbReference type="NCBI Taxonomy" id="491253"/>
    <lineage>
        <taxon>Eukaryota</taxon>
        <taxon>Fungi</taxon>
        <taxon>Dikarya</taxon>
        <taxon>Ascomycota</taxon>
        <taxon>Pezizomycotina</taxon>
        <taxon>Sordariomycetes</taxon>
        <taxon>Hypocreomycetidae</taxon>
        <taxon>Hypocreales</taxon>
        <taxon>Hypocreaceae</taxon>
        <taxon>Cladobotryum</taxon>
    </lineage>
</organism>
<comment type="caution">
    <text evidence="4">The sequence shown here is derived from an EMBL/GenBank/DDBJ whole genome shotgun (WGS) entry which is preliminary data.</text>
</comment>
<keyword evidence="3" id="KW-0472">Membrane</keyword>
<dbReference type="Gene3D" id="3.40.50.150">
    <property type="entry name" value="Vaccinia Virus protein VP39"/>
    <property type="match status" value="1"/>
</dbReference>
<dbReference type="SUPFAM" id="SSF53335">
    <property type="entry name" value="S-adenosyl-L-methionine-dependent methyltransferases"/>
    <property type="match status" value="1"/>
</dbReference>
<feature type="transmembrane region" description="Helical" evidence="3">
    <location>
        <begin position="84"/>
        <end position="102"/>
    </location>
</feature>
<dbReference type="EMBL" id="JAVFKD010000016">
    <property type="protein sequence ID" value="KAK5987828.1"/>
    <property type="molecule type" value="Genomic_DNA"/>
</dbReference>
<dbReference type="InterPro" id="IPR029063">
    <property type="entry name" value="SAM-dependent_MTases_sf"/>
</dbReference>
<dbReference type="CDD" id="cd02440">
    <property type="entry name" value="AdoMet_MTases"/>
    <property type="match status" value="1"/>
</dbReference>
<gene>
    <name evidence="4" type="ORF">PT974_11962</name>
</gene>
<keyword evidence="1" id="KW-0620">Polyamine biosynthesis</keyword>
<evidence type="ECO:0000256" key="3">
    <source>
        <dbReference type="SAM" id="Phobius"/>
    </source>
</evidence>
<evidence type="ECO:0000256" key="2">
    <source>
        <dbReference type="SAM" id="MobiDB-lite"/>
    </source>
</evidence>
<evidence type="ECO:0000313" key="5">
    <source>
        <dbReference type="Proteomes" id="UP001338125"/>
    </source>
</evidence>
<evidence type="ECO:0008006" key="6">
    <source>
        <dbReference type="Google" id="ProtNLM"/>
    </source>
</evidence>
<feature type="region of interest" description="Disordered" evidence="2">
    <location>
        <begin position="1"/>
        <end position="23"/>
    </location>
</feature>
<proteinExistence type="predicted"/>
<accession>A0ABR0S6P1</accession>
<keyword evidence="3" id="KW-1133">Transmembrane helix</keyword>
<dbReference type="Pfam" id="PF01564">
    <property type="entry name" value="Spermine_synth"/>
    <property type="match status" value="1"/>
</dbReference>